<proteinExistence type="predicted"/>
<dbReference type="OrthoDB" id="7362103at2"/>
<dbReference type="RefSeq" id="WP_055682472.1">
    <property type="nucleotide sequence ID" value="NZ_CXPG01000017.1"/>
</dbReference>
<dbReference type="InterPro" id="IPR025232">
    <property type="entry name" value="DUF4174"/>
</dbReference>
<feature type="domain" description="DUF4174" evidence="3">
    <location>
        <begin position="44"/>
        <end position="145"/>
    </location>
</feature>
<keyword evidence="5" id="KW-1185">Reference proteome</keyword>
<keyword evidence="1 2" id="KW-0732">Signal</keyword>
<evidence type="ECO:0000256" key="1">
    <source>
        <dbReference type="ARBA" id="ARBA00022729"/>
    </source>
</evidence>
<gene>
    <name evidence="4" type="ORF">JAN5088_01793</name>
</gene>
<dbReference type="AlphaFoldDB" id="A0A0M6XQ49"/>
<dbReference type="Pfam" id="PF13778">
    <property type="entry name" value="DUF4174"/>
    <property type="match status" value="1"/>
</dbReference>
<accession>A0A0M6XQ49</accession>
<dbReference type="EMBL" id="CXPG01000017">
    <property type="protein sequence ID" value="CTQ33018.1"/>
    <property type="molecule type" value="Genomic_DNA"/>
</dbReference>
<dbReference type="STRING" id="282197.SAMN04488517_10736"/>
<evidence type="ECO:0000256" key="2">
    <source>
        <dbReference type="SAM" id="SignalP"/>
    </source>
</evidence>
<name>A0A0M6XQ49_9RHOB</name>
<dbReference type="Proteomes" id="UP000048908">
    <property type="component" value="Unassembled WGS sequence"/>
</dbReference>
<protein>
    <recommendedName>
        <fullName evidence="3">DUF4174 domain-containing protein</fullName>
    </recommendedName>
</protein>
<evidence type="ECO:0000313" key="4">
    <source>
        <dbReference type="EMBL" id="CTQ33018.1"/>
    </source>
</evidence>
<organism evidence="4 5">
    <name type="scientific">Jannaschia rubra</name>
    <dbReference type="NCBI Taxonomy" id="282197"/>
    <lineage>
        <taxon>Bacteria</taxon>
        <taxon>Pseudomonadati</taxon>
        <taxon>Pseudomonadota</taxon>
        <taxon>Alphaproteobacteria</taxon>
        <taxon>Rhodobacterales</taxon>
        <taxon>Roseobacteraceae</taxon>
        <taxon>Jannaschia</taxon>
    </lineage>
</organism>
<feature type="signal peptide" evidence="2">
    <location>
        <begin position="1"/>
        <end position="19"/>
    </location>
</feature>
<reference evidence="4 5" key="1">
    <citation type="submission" date="2015-07" db="EMBL/GenBank/DDBJ databases">
        <authorList>
            <person name="Noorani M."/>
        </authorList>
    </citation>
    <scope>NUCLEOTIDE SEQUENCE [LARGE SCALE GENOMIC DNA]</scope>
    <source>
        <strain evidence="4 5">CECT 5088</strain>
    </source>
</reference>
<sequence>MRHIILLLFAMTGAFAAQAADVLPVPERWAADPTQVFEASEVDLRELQWLARPVIVFANSPRDPSFVEQMEKLLSEVDRLVERDVILIADTDPDARTEVRQRLRPRGFMLALIGKDGEINLRKPLPWTVRELSRTIDKMPVRQREMQERR</sequence>
<feature type="chain" id="PRO_5005806969" description="DUF4174 domain-containing protein" evidence="2">
    <location>
        <begin position="20"/>
        <end position="150"/>
    </location>
</feature>
<evidence type="ECO:0000313" key="5">
    <source>
        <dbReference type="Proteomes" id="UP000048908"/>
    </source>
</evidence>
<evidence type="ECO:0000259" key="3">
    <source>
        <dbReference type="Pfam" id="PF13778"/>
    </source>
</evidence>